<evidence type="ECO:0000259" key="8">
    <source>
        <dbReference type="PROSITE" id="PS50253"/>
    </source>
</evidence>
<dbReference type="SUPFAM" id="SSF81452">
    <property type="entry name" value="Cytochrome c oxidase subunit III-like"/>
    <property type="match status" value="1"/>
</dbReference>
<evidence type="ECO:0000256" key="3">
    <source>
        <dbReference type="ARBA" id="ARBA00022692"/>
    </source>
</evidence>
<keyword evidence="3 6" id="KW-0812">Transmembrane</keyword>
<comment type="subcellular location">
    <subcellularLocation>
        <location evidence="6">Cell membrane</location>
        <topology evidence="6">Multi-pass membrane protein</topology>
    </subcellularLocation>
    <subcellularLocation>
        <location evidence="1">Membrane</location>
        <topology evidence="1">Multi-pass membrane protein</topology>
    </subcellularLocation>
</comment>
<dbReference type="InterPro" id="IPR024791">
    <property type="entry name" value="Cyt_c/ubiquinol_Oxase_su3"/>
</dbReference>
<keyword evidence="4 7" id="KW-1133">Transmembrane helix</keyword>
<feature type="transmembrane region" description="Helical" evidence="7">
    <location>
        <begin position="165"/>
        <end position="187"/>
    </location>
</feature>
<dbReference type="Gene3D" id="1.20.120.80">
    <property type="entry name" value="Cytochrome c oxidase, subunit III, four-helix bundle"/>
    <property type="match status" value="1"/>
</dbReference>
<evidence type="ECO:0000256" key="1">
    <source>
        <dbReference type="ARBA" id="ARBA00004141"/>
    </source>
</evidence>
<dbReference type="RefSeq" id="WP_169594297.1">
    <property type="nucleotide sequence ID" value="NZ_JABBGK010000004.1"/>
</dbReference>
<evidence type="ECO:0000313" key="10">
    <source>
        <dbReference type="Proteomes" id="UP000541470"/>
    </source>
</evidence>
<keyword evidence="5 7" id="KW-0472">Membrane</keyword>
<dbReference type="PROSITE" id="PS50253">
    <property type="entry name" value="COX3"/>
    <property type="match status" value="1"/>
</dbReference>
<dbReference type="GO" id="GO:0019646">
    <property type="term" value="P:aerobic electron transport chain"/>
    <property type="evidence" value="ECO:0007669"/>
    <property type="project" value="InterPro"/>
</dbReference>
<dbReference type="InterPro" id="IPR035973">
    <property type="entry name" value="Cyt_c_oxidase_su3-like_sf"/>
</dbReference>
<accession>A0A7Y0FXN2</accession>
<gene>
    <name evidence="9" type="ORF">HHL25_18180</name>
</gene>
<dbReference type="Pfam" id="PF00510">
    <property type="entry name" value="COX3"/>
    <property type="match status" value="1"/>
</dbReference>
<proteinExistence type="inferred from homology"/>
<feature type="transmembrane region" description="Helical" evidence="7">
    <location>
        <begin position="97"/>
        <end position="114"/>
    </location>
</feature>
<feature type="transmembrane region" description="Helical" evidence="7">
    <location>
        <begin position="134"/>
        <end position="158"/>
    </location>
</feature>
<dbReference type="GO" id="GO:0004129">
    <property type="term" value="F:cytochrome-c oxidase activity"/>
    <property type="evidence" value="ECO:0007669"/>
    <property type="project" value="InterPro"/>
</dbReference>
<protein>
    <submittedName>
        <fullName evidence="9">Cytochrome c oxidase subunit 3 family protein</fullName>
    </submittedName>
</protein>
<dbReference type="Proteomes" id="UP000541470">
    <property type="component" value="Unassembled WGS sequence"/>
</dbReference>
<organism evidence="9 10">
    <name type="scientific">Rhizobium terricola</name>
    <dbReference type="NCBI Taxonomy" id="2728849"/>
    <lineage>
        <taxon>Bacteria</taxon>
        <taxon>Pseudomonadati</taxon>
        <taxon>Pseudomonadota</taxon>
        <taxon>Alphaproteobacteria</taxon>
        <taxon>Hyphomicrobiales</taxon>
        <taxon>Rhizobiaceae</taxon>
        <taxon>Rhizobium/Agrobacterium group</taxon>
        <taxon>Rhizobium</taxon>
    </lineage>
</organism>
<evidence type="ECO:0000256" key="7">
    <source>
        <dbReference type="SAM" id="Phobius"/>
    </source>
</evidence>
<dbReference type="EMBL" id="JABBGK010000004">
    <property type="protein sequence ID" value="NML76065.1"/>
    <property type="molecule type" value="Genomic_DNA"/>
</dbReference>
<feature type="transmembrane region" description="Helical" evidence="7">
    <location>
        <begin position="24"/>
        <end position="46"/>
    </location>
</feature>
<feature type="transmembrane region" description="Helical" evidence="7">
    <location>
        <begin position="66"/>
        <end position="85"/>
    </location>
</feature>
<keyword evidence="10" id="KW-1185">Reference proteome</keyword>
<dbReference type="GO" id="GO:0005886">
    <property type="term" value="C:plasma membrane"/>
    <property type="evidence" value="ECO:0007669"/>
    <property type="project" value="UniProtKB-SubCell"/>
</dbReference>
<feature type="domain" description="Heme-copper oxidase subunit III family profile" evidence="8">
    <location>
        <begin position="1"/>
        <end position="189"/>
    </location>
</feature>
<dbReference type="InterPro" id="IPR013833">
    <property type="entry name" value="Cyt_c_oxidase_su3_a-hlx"/>
</dbReference>
<comment type="caution">
    <text evidence="9">The sequence shown here is derived from an EMBL/GenBank/DDBJ whole genome shotgun (WGS) entry which is preliminary data.</text>
</comment>
<dbReference type="PANTHER" id="PTHR11403:SF6">
    <property type="entry name" value="NITRIC OXIDE REDUCTASE SUBUNIT E"/>
    <property type="match status" value="1"/>
</dbReference>
<evidence type="ECO:0000256" key="5">
    <source>
        <dbReference type="ARBA" id="ARBA00023136"/>
    </source>
</evidence>
<sequence length="189" mass="20843">MNTIANIATAGSATAADEQEGDVFLLWVLVWSELVAFGILICAFLVMSALEPDRFAQARLHLSPGLAAINTVVLLTSGWLAAIAARRNATSRQTQRSLVLAAVFGFVFVGIKLFEYFGEAQYAADEALSRFYEIYFIITGFHLLHVVFGSIVMLLVAMKPSRTNVLLITTLWHAVDLVWIVMFPIIYLA</sequence>
<reference evidence="9 10" key="1">
    <citation type="submission" date="2020-04" db="EMBL/GenBank/DDBJ databases">
        <title>Rhizobium sp. S-51 isolated from soil.</title>
        <authorList>
            <person name="Dahal R.H."/>
        </authorList>
    </citation>
    <scope>NUCLEOTIDE SEQUENCE [LARGE SCALE GENOMIC DNA]</scope>
    <source>
        <strain evidence="9 10">S-51</strain>
    </source>
</reference>
<name>A0A7Y0FXN2_9HYPH</name>
<comment type="similarity">
    <text evidence="2 6">Belongs to the cytochrome c oxidase subunit 3 family.</text>
</comment>
<evidence type="ECO:0000256" key="4">
    <source>
        <dbReference type="ARBA" id="ARBA00022989"/>
    </source>
</evidence>
<dbReference type="PANTHER" id="PTHR11403">
    <property type="entry name" value="CYTOCHROME C OXIDASE SUBUNIT III"/>
    <property type="match status" value="1"/>
</dbReference>
<evidence type="ECO:0000256" key="6">
    <source>
        <dbReference type="RuleBase" id="RU003376"/>
    </source>
</evidence>
<dbReference type="AlphaFoldDB" id="A0A7Y0FXN2"/>
<evidence type="ECO:0000256" key="2">
    <source>
        <dbReference type="ARBA" id="ARBA00010581"/>
    </source>
</evidence>
<dbReference type="InterPro" id="IPR000298">
    <property type="entry name" value="Cyt_c_oxidase-like_su3"/>
</dbReference>
<evidence type="ECO:0000313" key="9">
    <source>
        <dbReference type="EMBL" id="NML76065.1"/>
    </source>
</evidence>